<name>A0ABN2Y4V0_9ACTN</name>
<feature type="compositionally biased region" description="Basic and acidic residues" evidence="1">
    <location>
        <begin position="212"/>
        <end position="222"/>
    </location>
</feature>
<dbReference type="Proteomes" id="UP001500575">
    <property type="component" value="Unassembled WGS sequence"/>
</dbReference>
<keyword evidence="3" id="KW-1185">Reference proteome</keyword>
<organism evidence="2 3">
    <name type="scientific">Nocardioides bigeumensis</name>
    <dbReference type="NCBI Taxonomy" id="433657"/>
    <lineage>
        <taxon>Bacteria</taxon>
        <taxon>Bacillati</taxon>
        <taxon>Actinomycetota</taxon>
        <taxon>Actinomycetes</taxon>
        <taxon>Propionibacteriales</taxon>
        <taxon>Nocardioidaceae</taxon>
        <taxon>Nocardioides</taxon>
    </lineage>
</organism>
<gene>
    <name evidence="2" type="ORF">GCM10009843_16330</name>
</gene>
<reference evidence="2 3" key="1">
    <citation type="journal article" date="2019" name="Int. J. Syst. Evol. Microbiol.">
        <title>The Global Catalogue of Microorganisms (GCM) 10K type strain sequencing project: providing services to taxonomists for standard genome sequencing and annotation.</title>
        <authorList>
            <consortium name="The Broad Institute Genomics Platform"/>
            <consortium name="The Broad Institute Genome Sequencing Center for Infectious Disease"/>
            <person name="Wu L."/>
            <person name="Ma J."/>
        </authorList>
    </citation>
    <scope>NUCLEOTIDE SEQUENCE [LARGE SCALE GENOMIC DNA]</scope>
    <source>
        <strain evidence="2 3">JCM 16021</strain>
    </source>
</reference>
<feature type="region of interest" description="Disordered" evidence="1">
    <location>
        <begin position="196"/>
        <end position="222"/>
    </location>
</feature>
<dbReference type="RefSeq" id="WP_344303188.1">
    <property type="nucleotide sequence ID" value="NZ_BAAAQQ010000007.1"/>
</dbReference>
<protein>
    <submittedName>
        <fullName evidence="2">Uncharacterized protein</fullName>
    </submittedName>
</protein>
<proteinExistence type="predicted"/>
<comment type="caution">
    <text evidence="2">The sequence shown here is derived from an EMBL/GenBank/DDBJ whole genome shotgun (WGS) entry which is preliminary data.</text>
</comment>
<evidence type="ECO:0000256" key="1">
    <source>
        <dbReference type="SAM" id="MobiDB-lite"/>
    </source>
</evidence>
<sequence>MRSALLRDGVTGPAPGLGAPLDRDDLRTWTADVQLWWIPLGAGGSPVVHASGLLYEALSAWRQHRPAAALFHSALRVVVEDVAFVIEVAPAWSRPAPDARSIMGTGAVGATPLGSSRWFRYEIRRWPHGVIPDQDYAVSGPTHLSDDPRAALQLLALVAQCPTPVWGRDQLRTGEMWNSNSVVAWLLACSGIDPGDPPGGGRAPGWDAGIELARRQNERERR</sequence>
<evidence type="ECO:0000313" key="3">
    <source>
        <dbReference type="Proteomes" id="UP001500575"/>
    </source>
</evidence>
<accession>A0ABN2Y4V0</accession>
<evidence type="ECO:0000313" key="2">
    <source>
        <dbReference type="EMBL" id="GAA2121785.1"/>
    </source>
</evidence>
<dbReference type="EMBL" id="BAAAQQ010000007">
    <property type="protein sequence ID" value="GAA2121785.1"/>
    <property type="molecule type" value="Genomic_DNA"/>
</dbReference>